<evidence type="ECO:0000256" key="2">
    <source>
        <dbReference type="ARBA" id="ARBA00022475"/>
    </source>
</evidence>
<protein>
    <submittedName>
        <fullName evidence="7">APC family permease</fullName>
    </submittedName>
</protein>
<feature type="transmembrane region" description="Helical" evidence="6">
    <location>
        <begin position="410"/>
        <end position="429"/>
    </location>
</feature>
<dbReference type="PANTHER" id="PTHR42770">
    <property type="entry name" value="AMINO ACID TRANSPORTER-RELATED"/>
    <property type="match status" value="1"/>
</dbReference>
<dbReference type="PANTHER" id="PTHR42770:SF11">
    <property type="entry name" value="INNER MEMBRANE TRANSPORT PROTEIN YBAT"/>
    <property type="match status" value="1"/>
</dbReference>
<dbReference type="InterPro" id="IPR002293">
    <property type="entry name" value="AA/rel_permease1"/>
</dbReference>
<dbReference type="InterPro" id="IPR050367">
    <property type="entry name" value="APC_superfamily"/>
</dbReference>
<evidence type="ECO:0000256" key="4">
    <source>
        <dbReference type="ARBA" id="ARBA00022989"/>
    </source>
</evidence>
<evidence type="ECO:0000313" key="7">
    <source>
        <dbReference type="EMBL" id="MBX8632621.1"/>
    </source>
</evidence>
<keyword evidence="2" id="KW-1003">Cell membrane</keyword>
<name>A0A8J7YQS7_9ARCH</name>
<feature type="transmembrane region" description="Helical" evidence="6">
    <location>
        <begin position="373"/>
        <end position="398"/>
    </location>
</feature>
<keyword evidence="5 6" id="KW-0472">Membrane</keyword>
<feature type="transmembrane region" description="Helical" evidence="6">
    <location>
        <begin position="199"/>
        <end position="222"/>
    </location>
</feature>
<gene>
    <name evidence="7" type="ORF">J9259_08950</name>
</gene>
<evidence type="ECO:0000256" key="3">
    <source>
        <dbReference type="ARBA" id="ARBA00022692"/>
    </source>
</evidence>
<comment type="caution">
    <text evidence="7">The sequence shown here is derived from an EMBL/GenBank/DDBJ whole genome shotgun (WGS) entry which is preliminary data.</text>
</comment>
<dbReference type="GO" id="GO:0005886">
    <property type="term" value="C:plasma membrane"/>
    <property type="evidence" value="ECO:0007669"/>
    <property type="project" value="UniProtKB-SubCell"/>
</dbReference>
<dbReference type="Gene3D" id="1.20.1740.10">
    <property type="entry name" value="Amino acid/polyamine transporter I"/>
    <property type="match status" value="1"/>
</dbReference>
<keyword evidence="4 6" id="KW-1133">Transmembrane helix</keyword>
<dbReference type="AlphaFoldDB" id="A0A8J7YQS7"/>
<comment type="subcellular location">
    <subcellularLocation>
        <location evidence="1">Cell membrane</location>
        <topology evidence="1">Multi-pass membrane protein</topology>
    </subcellularLocation>
</comment>
<feature type="transmembrane region" description="Helical" evidence="6">
    <location>
        <begin position="44"/>
        <end position="65"/>
    </location>
</feature>
<proteinExistence type="predicted"/>
<feature type="transmembrane region" description="Helical" evidence="6">
    <location>
        <begin position="441"/>
        <end position="460"/>
    </location>
</feature>
<dbReference type="PIRSF" id="PIRSF006060">
    <property type="entry name" value="AA_transporter"/>
    <property type="match status" value="1"/>
</dbReference>
<feature type="transmembrane region" description="Helical" evidence="6">
    <location>
        <begin position="234"/>
        <end position="261"/>
    </location>
</feature>
<dbReference type="GO" id="GO:0022857">
    <property type="term" value="F:transmembrane transporter activity"/>
    <property type="evidence" value="ECO:0007669"/>
    <property type="project" value="InterPro"/>
</dbReference>
<evidence type="ECO:0000313" key="8">
    <source>
        <dbReference type="Proteomes" id="UP000716004"/>
    </source>
</evidence>
<accession>A0A8J7YQS7</accession>
<dbReference type="Proteomes" id="UP000716004">
    <property type="component" value="Unassembled WGS sequence"/>
</dbReference>
<feature type="transmembrane region" description="Helical" evidence="6">
    <location>
        <begin position="98"/>
        <end position="120"/>
    </location>
</feature>
<feature type="transmembrane region" description="Helical" evidence="6">
    <location>
        <begin position="335"/>
        <end position="353"/>
    </location>
</feature>
<feature type="transmembrane region" description="Helical" evidence="6">
    <location>
        <begin position="281"/>
        <end position="314"/>
    </location>
</feature>
<sequence>MTEERSLQKNKVGLWAMAFLTVAAIYPMAMAVSNAAAAVTFGGFAAPLIPIFGALLILLATIPILEYSRIASFAGGYYGLAEIGFGKAVGKFVAMENLFYFISFDVLTSTAFAYVIYSSLTYVTSYVLPVSLFISISIIFMFAMFLVTVLDLSISAKAVIFSGILQIIVLVIYSLVVILRSPYNSLEAFNPSVAPGGLSGLFLGVILAGFLFYTGYGVPLFFAEEGKAPFKDVWKAIVVGVIIPTVVGVLAIYSEVVAVGLSHASKLSGELSPGLAAYLPYLGIPAAIFFILVALLGQGFGGFVPGMTTARLIYSMGRDKFFRSDWITKVSKRGIPVNAAIINLILGIVATALDEGLMIHFYGLSQGAFDALFLSGSMAVAFWFIHHIIPDISLAFYLRKKGIKILKLRSFITSVLAPAGAVILFVYSFYEGYSSLTEPYFGGLLFVLVSMVVVAIYVAVKHARNTLGMSYVERTISEEKLRAEFKD</sequence>
<organism evidence="7 8">
    <name type="scientific">Candidatus Sysuiplasma superficiale</name>
    <dbReference type="NCBI Taxonomy" id="2823368"/>
    <lineage>
        <taxon>Archaea</taxon>
        <taxon>Methanobacteriati</taxon>
        <taxon>Thermoplasmatota</taxon>
        <taxon>Thermoplasmata</taxon>
        <taxon>Candidatus Sysuiplasmatales</taxon>
        <taxon>Candidatus Sysuiplasmataceae</taxon>
        <taxon>Candidatus Sysuiplasma</taxon>
    </lineage>
</organism>
<keyword evidence="3 6" id="KW-0812">Transmembrane</keyword>
<feature type="transmembrane region" description="Helical" evidence="6">
    <location>
        <begin position="159"/>
        <end position="179"/>
    </location>
</feature>
<feature type="transmembrane region" description="Helical" evidence="6">
    <location>
        <begin position="126"/>
        <end position="147"/>
    </location>
</feature>
<dbReference type="Pfam" id="PF13520">
    <property type="entry name" value="AA_permease_2"/>
    <property type="match status" value="1"/>
</dbReference>
<reference evidence="7" key="1">
    <citation type="submission" date="2021-04" db="EMBL/GenBank/DDBJ databases">
        <title>Genomic insights into ecological role and evolution of a novel Thermoplasmata order Candidatus Sysuiplasmatales.</title>
        <authorList>
            <person name="Yuan Y."/>
        </authorList>
    </citation>
    <scope>NUCLEOTIDE SEQUENCE</scope>
    <source>
        <strain evidence="7">YP2-bin.285</strain>
    </source>
</reference>
<feature type="transmembrane region" description="Helical" evidence="6">
    <location>
        <begin position="12"/>
        <end position="32"/>
    </location>
</feature>
<dbReference type="EMBL" id="JAGVSJ010000041">
    <property type="protein sequence ID" value="MBX8632621.1"/>
    <property type="molecule type" value="Genomic_DNA"/>
</dbReference>
<evidence type="ECO:0000256" key="5">
    <source>
        <dbReference type="ARBA" id="ARBA00023136"/>
    </source>
</evidence>
<evidence type="ECO:0000256" key="1">
    <source>
        <dbReference type="ARBA" id="ARBA00004651"/>
    </source>
</evidence>
<evidence type="ECO:0000256" key="6">
    <source>
        <dbReference type="SAM" id="Phobius"/>
    </source>
</evidence>